<keyword evidence="1" id="KW-0732">Signal</keyword>
<dbReference type="EMBL" id="PSXY01000002">
    <property type="protein sequence ID" value="PPF70991.1"/>
    <property type="molecule type" value="Genomic_DNA"/>
</dbReference>
<proteinExistence type="predicted"/>
<feature type="chain" id="PRO_5038960732" description="Secreted protein" evidence="1">
    <location>
        <begin position="34"/>
        <end position="285"/>
    </location>
</feature>
<reference evidence="2 3" key="1">
    <citation type="submission" date="2018-02" db="EMBL/GenBank/DDBJ databases">
        <title>Bacteriophage NCPPB3778 and a type I-E CRISPR drive the evolution of the US Biological Select Agent, Rathayibacter toxicus.</title>
        <authorList>
            <person name="Davis E.W.II."/>
            <person name="Tabima J.F."/>
            <person name="Weisberg A.J."/>
            <person name="Lopes L.D."/>
            <person name="Wiseman M.S."/>
            <person name="Wiseman M.S."/>
            <person name="Pupko T."/>
            <person name="Belcher M.S."/>
            <person name="Sechler A.J."/>
            <person name="Tancos M.A."/>
            <person name="Schroeder B.K."/>
            <person name="Murray T.D."/>
            <person name="Luster D.G."/>
            <person name="Schneider W.L."/>
            <person name="Rogers E."/>
            <person name="Andreote F.D."/>
            <person name="Grunwald N.J."/>
            <person name="Putnam M.L."/>
            <person name="Chang J.H."/>
        </authorList>
    </citation>
    <scope>NUCLEOTIDE SEQUENCE [LARGE SCALE GENOMIC DNA]</scope>
    <source>
        <strain evidence="2 3">AY1B3</strain>
    </source>
</reference>
<evidence type="ECO:0000313" key="3">
    <source>
        <dbReference type="Proteomes" id="UP000239241"/>
    </source>
</evidence>
<dbReference type="Proteomes" id="UP000239241">
    <property type="component" value="Unassembled WGS sequence"/>
</dbReference>
<sequence>MTTNSTIRAENGPRSTRWALILMAATLGLTGCAADSPSAADLAVLADLDPETSQINLPLEAYAMDAGEQEVVGHANALTMQSCMARSGLPYPRAALMPEESPPFPDRRYGIWSMADATANGFDGPMNATSDAVDAEESALGEGWYSATEVCFRNETMLPMMAPDIAEETVVSKGMNESYGALQRSGVLRDVRAAWVDCMTENGTDVDASTQVLMPDMANPDKRTKEAAIVGATCMDEVGATEQLAGYESRAQLDYIEQHHDELVQYRAVVDKTLEGAREITASFG</sequence>
<feature type="signal peptide" evidence="1">
    <location>
        <begin position="1"/>
        <end position="33"/>
    </location>
</feature>
<dbReference type="RefSeq" id="WP_104289291.1">
    <property type="nucleotide sequence ID" value="NZ_PSXY01000002.1"/>
</dbReference>
<gene>
    <name evidence="2" type="ORF">C5E16_01715</name>
</gene>
<dbReference type="AlphaFoldDB" id="A0A2S5VXI2"/>
<evidence type="ECO:0008006" key="4">
    <source>
        <dbReference type="Google" id="ProtNLM"/>
    </source>
</evidence>
<accession>A0A2S5VXI2</accession>
<protein>
    <recommendedName>
        <fullName evidence="4">Secreted protein</fullName>
    </recommendedName>
</protein>
<evidence type="ECO:0000313" key="2">
    <source>
        <dbReference type="EMBL" id="PPF70991.1"/>
    </source>
</evidence>
<organism evidence="2 3">
    <name type="scientific">Clavibacter michiganensis</name>
    <dbReference type="NCBI Taxonomy" id="28447"/>
    <lineage>
        <taxon>Bacteria</taxon>
        <taxon>Bacillati</taxon>
        <taxon>Actinomycetota</taxon>
        <taxon>Actinomycetes</taxon>
        <taxon>Micrococcales</taxon>
        <taxon>Microbacteriaceae</taxon>
        <taxon>Clavibacter</taxon>
    </lineage>
</organism>
<name>A0A2S5VXI2_9MICO</name>
<comment type="caution">
    <text evidence="2">The sequence shown here is derived from an EMBL/GenBank/DDBJ whole genome shotgun (WGS) entry which is preliminary data.</text>
</comment>
<evidence type="ECO:0000256" key="1">
    <source>
        <dbReference type="SAM" id="SignalP"/>
    </source>
</evidence>